<name>A0A8D9CSX5_BRACM</name>
<accession>A0A8D9CSX5</accession>
<evidence type="ECO:0000313" key="2">
    <source>
        <dbReference type="Proteomes" id="UP000694005"/>
    </source>
</evidence>
<reference evidence="1 2" key="1">
    <citation type="submission" date="2021-07" db="EMBL/GenBank/DDBJ databases">
        <authorList>
            <consortium name="Genoscope - CEA"/>
            <person name="William W."/>
        </authorList>
    </citation>
    <scope>NUCLEOTIDE SEQUENCE [LARGE SCALE GENOMIC DNA]</scope>
</reference>
<dbReference type="Proteomes" id="UP000694005">
    <property type="component" value="Chromosome A09"/>
</dbReference>
<dbReference type="AlphaFoldDB" id="A0A8D9CSX5"/>
<sequence>MYELSMVLLCVFGMDCSLFQGHISFELPYLFVSLEFKIYVLLFMK</sequence>
<evidence type="ECO:0000313" key="1">
    <source>
        <dbReference type="EMBL" id="CAG7864290.1"/>
    </source>
</evidence>
<protein>
    <submittedName>
        <fullName evidence="1">Uncharacterized protein</fullName>
    </submittedName>
</protein>
<proteinExistence type="predicted"/>
<dbReference type="EMBL" id="LS974625">
    <property type="protein sequence ID" value="CAG7864290.1"/>
    <property type="molecule type" value="Genomic_DNA"/>
</dbReference>
<organism evidence="1 2">
    <name type="scientific">Brassica campestris</name>
    <name type="common">Field mustard</name>
    <dbReference type="NCBI Taxonomy" id="3711"/>
    <lineage>
        <taxon>Eukaryota</taxon>
        <taxon>Viridiplantae</taxon>
        <taxon>Streptophyta</taxon>
        <taxon>Embryophyta</taxon>
        <taxon>Tracheophyta</taxon>
        <taxon>Spermatophyta</taxon>
        <taxon>Magnoliopsida</taxon>
        <taxon>eudicotyledons</taxon>
        <taxon>Gunneridae</taxon>
        <taxon>Pentapetalae</taxon>
        <taxon>rosids</taxon>
        <taxon>malvids</taxon>
        <taxon>Brassicales</taxon>
        <taxon>Brassicaceae</taxon>
        <taxon>Brassiceae</taxon>
        <taxon>Brassica</taxon>
    </lineage>
</organism>
<dbReference type="Gramene" id="A09p47570.2_BraZ1">
    <property type="protein sequence ID" value="A09p47570.2_BraZ1.CDS.1"/>
    <property type="gene ID" value="A09g47570.2_BraZ1"/>
</dbReference>
<gene>
    <name evidence="1" type="ORF">BRAPAZ1V2_A09P47570.2</name>
</gene>